<name>A0A3Q9FRH1_9BACT</name>
<dbReference type="Pfam" id="PF13185">
    <property type="entry name" value="GAF_2"/>
    <property type="match status" value="1"/>
</dbReference>
<keyword evidence="2" id="KW-0472">Membrane</keyword>
<accession>A0A3Q9FRH1</accession>
<keyword evidence="5" id="KW-1185">Reference proteome</keyword>
<keyword evidence="1" id="KW-0175">Coiled coil</keyword>
<protein>
    <submittedName>
        <fullName evidence="4">GAF domain-containing protein</fullName>
    </submittedName>
</protein>
<dbReference type="SUPFAM" id="SSF55781">
    <property type="entry name" value="GAF domain-like"/>
    <property type="match status" value="1"/>
</dbReference>
<dbReference type="KEGG" id="fll:EI427_11430"/>
<feature type="transmembrane region" description="Helical" evidence="2">
    <location>
        <begin position="129"/>
        <end position="149"/>
    </location>
</feature>
<feature type="transmembrane region" description="Helical" evidence="2">
    <location>
        <begin position="77"/>
        <end position="96"/>
    </location>
</feature>
<sequence>MNIFQQIFNIGIDKNVFGITKEKVITTNQFAFYLTIFQIFYLILAIIKVPVLIQWPLMGILGNLTVLALNHLRLYSLSRILMSTMPMAVVVIYNSYLTPFDAAPRVSGYIIGVVHLLIPFLIFDVKEKYYQWSLFFLLGAGLISMFYLSDLLVDPLIDYDKMYTPKSKRGVIIGIIGFAVLLYLMQKERMRYRLESERLTDESLKRNELLEASEKGLRDALDKVKLTKVQDENRTWNTQKISEFNDLTRSVENLEDLIDQSVSFLARELNLNQVAIYSKVEDKVRGDYLRRQSVFAYDRKKYLNANKIEQGEGLIGQCFIERKPIILEEVPSGYLNISSGLGDSTASFVAIYPLLAYDKIEGVIEVACFNVLSEYQLQFLKRVCESLAITILNKLASEKLKVLLQTSQEQAEQMRSQEEEMRQNLEEMRATQEELNRKELDYLNEIERLRMLSED</sequence>
<dbReference type="Gene3D" id="3.30.450.40">
    <property type="match status" value="1"/>
</dbReference>
<dbReference type="OrthoDB" id="1109395at2"/>
<feature type="transmembrane region" description="Helical" evidence="2">
    <location>
        <begin position="53"/>
        <end position="70"/>
    </location>
</feature>
<feature type="transmembrane region" description="Helical" evidence="2">
    <location>
        <begin position="169"/>
        <end position="185"/>
    </location>
</feature>
<dbReference type="EMBL" id="CP034562">
    <property type="protein sequence ID" value="AZQ62822.1"/>
    <property type="molecule type" value="Genomic_DNA"/>
</dbReference>
<dbReference type="InterPro" id="IPR003018">
    <property type="entry name" value="GAF"/>
</dbReference>
<evidence type="ECO:0000256" key="1">
    <source>
        <dbReference type="SAM" id="Coils"/>
    </source>
</evidence>
<proteinExistence type="predicted"/>
<dbReference type="RefSeq" id="WP_126614704.1">
    <property type="nucleotide sequence ID" value="NZ_CP034562.1"/>
</dbReference>
<keyword evidence="2" id="KW-1133">Transmembrane helix</keyword>
<keyword evidence="2" id="KW-0812">Transmembrane</keyword>
<feature type="transmembrane region" description="Helical" evidence="2">
    <location>
        <begin position="30"/>
        <end position="47"/>
    </location>
</feature>
<dbReference type="Proteomes" id="UP000267268">
    <property type="component" value="Chromosome 1"/>
</dbReference>
<evidence type="ECO:0000259" key="3">
    <source>
        <dbReference type="Pfam" id="PF13185"/>
    </source>
</evidence>
<dbReference type="InterPro" id="IPR029016">
    <property type="entry name" value="GAF-like_dom_sf"/>
</dbReference>
<gene>
    <name evidence="4" type="ORF">EI427_11430</name>
</gene>
<evidence type="ECO:0000313" key="4">
    <source>
        <dbReference type="EMBL" id="AZQ62822.1"/>
    </source>
</evidence>
<dbReference type="AlphaFoldDB" id="A0A3Q9FRH1"/>
<feature type="transmembrane region" description="Helical" evidence="2">
    <location>
        <begin position="102"/>
        <end position="122"/>
    </location>
</feature>
<feature type="domain" description="GAF" evidence="3">
    <location>
        <begin position="253"/>
        <end position="391"/>
    </location>
</feature>
<evidence type="ECO:0000256" key="2">
    <source>
        <dbReference type="SAM" id="Phobius"/>
    </source>
</evidence>
<evidence type="ECO:0000313" key="5">
    <source>
        <dbReference type="Proteomes" id="UP000267268"/>
    </source>
</evidence>
<organism evidence="4 5">
    <name type="scientific">Flammeovirga pectinis</name>
    <dbReference type="NCBI Taxonomy" id="2494373"/>
    <lineage>
        <taxon>Bacteria</taxon>
        <taxon>Pseudomonadati</taxon>
        <taxon>Bacteroidota</taxon>
        <taxon>Cytophagia</taxon>
        <taxon>Cytophagales</taxon>
        <taxon>Flammeovirgaceae</taxon>
        <taxon>Flammeovirga</taxon>
    </lineage>
</organism>
<reference evidence="4 5" key="1">
    <citation type="submission" date="2018-12" db="EMBL/GenBank/DDBJ databases">
        <title>Flammeovirga pectinis sp. nov., isolated from the gut of the Korean scallop, Patinopecten yessoensis.</title>
        <authorList>
            <person name="Bae J.-W."/>
            <person name="Jeong Y.-S."/>
            <person name="Kang W."/>
        </authorList>
    </citation>
    <scope>NUCLEOTIDE SEQUENCE [LARGE SCALE GENOMIC DNA]</scope>
    <source>
        <strain evidence="4 5">L12M1</strain>
    </source>
</reference>
<feature type="coiled-coil region" evidence="1">
    <location>
        <begin position="397"/>
        <end position="445"/>
    </location>
</feature>